<comment type="caution">
    <text evidence="6">The sequence shown here is derived from an EMBL/GenBank/DDBJ whole genome shotgun (WGS) entry which is preliminary data.</text>
</comment>
<evidence type="ECO:0000256" key="4">
    <source>
        <dbReference type="SAM" id="MobiDB-lite"/>
    </source>
</evidence>
<keyword evidence="3" id="KW-0378">Hydrolase</keyword>
<evidence type="ECO:0000313" key="6">
    <source>
        <dbReference type="EMBL" id="CAA3006794.1"/>
    </source>
</evidence>
<sequence>MKGSKVSMPDSGSGTSSKSRIHGQKLQVHDINPSEMEMVQSYMDGVLYEMEKVQPYMDGHPSDIEINDDDDDDVFVDLPLRRERTSFPIRSSMDPPMEPDKMYVESPKDAGASAHMSPPHAAYTADFEADSSYKLNIVVHVQENIRTDLLEIKSIMKFLSNVVTAMVTSSMDQIMDMFKEIGESKCTGAVSNQEEGKNVDASVDRKGKGKMYPNVQTFDLMNLEPPSFDLGIGCTQPTLHVSPIAARSSRLPLKRVSRIARILQSPFVSNEGKHSKSSDNIIVFRLYNQHFEDVDVAAFKSWFHKGVQLPLSFPWSEVDRVLMPILPTKKSHWMLVVLVIKERTMSIFNSAAGVEPFVRVIPHLMRAIGLWTNDPDNDEGDSMELRIVLGYDVPQQQNGDALCNRPHIYYVGIPKALQVTGHKQ</sequence>
<keyword evidence="2 6" id="KW-0645">Protease</keyword>
<evidence type="ECO:0000256" key="1">
    <source>
        <dbReference type="ARBA" id="ARBA00005234"/>
    </source>
</evidence>
<gene>
    <name evidence="6" type="ORF">OLEA9_A079168</name>
</gene>
<dbReference type="Proteomes" id="UP000594638">
    <property type="component" value="Unassembled WGS sequence"/>
</dbReference>
<evidence type="ECO:0000256" key="3">
    <source>
        <dbReference type="ARBA" id="ARBA00022801"/>
    </source>
</evidence>
<dbReference type="GO" id="GO:0008234">
    <property type="term" value="F:cysteine-type peptidase activity"/>
    <property type="evidence" value="ECO:0007669"/>
    <property type="project" value="InterPro"/>
</dbReference>
<keyword evidence="7" id="KW-1185">Reference proteome</keyword>
<evidence type="ECO:0000256" key="2">
    <source>
        <dbReference type="ARBA" id="ARBA00022670"/>
    </source>
</evidence>
<dbReference type="EMBL" id="CACTIH010007264">
    <property type="protein sequence ID" value="CAA3006794.1"/>
    <property type="molecule type" value="Genomic_DNA"/>
</dbReference>
<dbReference type="GO" id="GO:0006508">
    <property type="term" value="P:proteolysis"/>
    <property type="evidence" value="ECO:0007669"/>
    <property type="project" value="UniProtKB-KW"/>
</dbReference>
<evidence type="ECO:0000313" key="7">
    <source>
        <dbReference type="Proteomes" id="UP000594638"/>
    </source>
</evidence>
<organism evidence="6 7">
    <name type="scientific">Olea europaea subsp. europaea</name>
    <dbReference type="NCBI Taxonomy" id="158383"/>
    <lineage>
        <taxon>Eukaryota</taxon>
        <taxon>Viridiplantae</taxon>
        <taxon>Streptophyta</taxon>
        <taxon>Embryophyta</taxon>
        <taxon>Tracheophyta</taxon>
        <taxon>Spermatophyta</taxon>
        <taxon>Magnoliopsida</taxon>
        <taxon>eudicotyledons</taxon>
        <taxon>Gunneridae</taxon>
        <taxon>Pentapetalae</taxon>
        <taxon>asterids</taxon>
        <taxon>lamiids</taxon>
        <taxon>Lamiales</taxon>
        <taxon>Oleaceae</taxon>
        <taxon>Oleeae</taxon>
        <taxon>Olea</taxon>
    </lineage>
</organism>
<dbReference type="Gene3D" id="3.40.395.10">
    <property type="entry name" value="Adenoviral Proteinase, Chain A"/>
    <property type="match status" value="1"/>
</dbReference>
<dbReference type="AlphaFoldDB" id="A0A8S0TLP0"/>
<evidence type="ECO:0000259" key="5">
    <source>
        <dbReference type="Pfam" id="PF02902"/>
    </source>
</evidence>
<dbReference type="OrthoDB" id="1302742at2759"/>
<reference evidence="6 7" key="1">
    <citation type="submission" date="2019-12" db="EMBL/GenBank/DDBJ databases">
        <authorList>
            <person name="Alioto T."/>
            <person name="Alioto T."/>
            <person name="Gomez Garrido J."/>
        </authorList>
    </citation>
    <scope>NUCLEOTIDE SEQUENCE [LARGE SCALE GENOMIC DNA]</scope>
</reference>
<dbReference type="SUPFAM" id="SSF54001">
    <property type="entry name" value="Cysteine proteinases"/>
    <property type="match status" value="1"/>
</dbReference>
<dbReference type="InterPro" id="IPR003653">
    <property type="entry name" value="Peptidase_C48_C"/>
</dbReference>
<accession>A0A8S0TLP0</accession>
<proteinExistence type="inferred from homology"/>
<dbReference type="Pfam" id="PF02902">
    <property type="entry name" value="Peptidase_C48"/>
    <property type="match status" value="1"/>
</dbReference>
<name>A0A8S0TLP0_OLEEU</name>
<protein>
    <submittedName>
        <fullName evidence="6">Sentrin-specific protease 1-like</fullName>
    </submittedName>
</protein>
<feature type="region of interest" description="Disordered" evidence="4">
    <location>
        <begin position="1"/>
        <end position="29"/>
    </location>
</feature>
<comment type="similarity">
    <text evidence="1">Belongs to the peptidase C48 family.</text>
</comment>
<dbReference type="Gramene" id="OE9A079168T1">
    <property type="protein sequence ID" value="OE9A079168C1"/>
    <property type="gene ID" value="OE9A079168"/>
</dbReference>
<feature type="domain" description="Ubiquitin-like protease family profile" evidence="5">
    <location>
        <begin position="317"/>
        <end position="399"/>
    </location>
</feature>
<dbReference type="InterPro" id="IPR038765">
    <property type="entry name" value="Papain-like_cys_pep_sf"/>
</dbReference>